<comment type="cofactor">
    <cofactor evidence="2 5 6">
        <name>Mg(2+)</name>
        <dbReference type="ChEBI" id="CHEBI:18420"/>
    </cofactor>
</comment>
<comment type="catalytic activity">
    <reaction evidence="1 6">
        <text>a myo-inositol phosphate + H2O = myo-inositol + phosphate</text>
        <dbReference type="Rhea" id="RHEA:24056"/>
        <dbReference type="ChEBI" id="CHEBI:15377"/>
        <dbReference type="ChEBI" id="CHEBI:17268"/>
        <dbReference type="ChEBI" id="CHEBI:43474"/>
        <dbReference type="ChEBI" id="CHEBI:84139"/>
        <dbReference type="EC" id="3.1.3.25"/>
    </reaction>
</comment>
<dbReference type="GO" id="GO:0046854">
    <property type="term" value="P:phosphatidylinositol phosphate biosynthetic process"/>
    <property type="evidence" value="ECO:0007669"/>
    <property type="project" value="InterPro"/>
</dbReference>
<evidence type="ECO:0000256" key="4">
    <source>
        <dbReference type="ARBA" id="ARBA00022842"/>
    </source>
</evidence>
<dbReference type="Proteomes" id="UP000245845">
    <property type="component" value="Unassembled WGS sequence"/>
</dbReference>
<evidence type="ECO:0000256" key="5">
    <source>
        <dbReference type="PIRSR" id="PIRSR600760-2"/>
    </source>
</evidence>
<dbReference type="InterPro" id="IPR033942">
    <property type="entry name" value="IMPase"/>
</dbReference>
<name>A0A2Y9CAT1_9FIRM</name>
<dbReference type="RefSeq" id="WP_109733771.1">
    <property type="nucleotide sequence ID" value="NZ_BAAACK010000008.1"/>
</dbReference>
<feature type="binding site" evidence="5">
    <location>
        <position position="81"/>
    </location>
    <ligand>
        <name>Mg(2+)</name>
        <dbReference type="ChEBI" id="CHEBI:18420"/>
        <label>1</label>
        <note>catalytic</note>
    </ligand>
</feature>
<dbReference type="GO" id="GO:0046872">
    <property type="term" value="F:metal ion binding"/>
    <property type="evidence" value="ECO:0007669"/>
    <property type="project" value="UniProtKB-KW"/>
</dbReference>
<dbReference type="PANTHER" id="PTHR20854:SF4">
    <property type="entry name" value="INOSITOL-1-MONOPHOSPHATASE-RELATED"/>
    <property type="match status" value="1"/>
</dbReference>
<feature type="binding site" evidence="5">
    <location>
        <position position="208"/>
    </location>
    <ligand>
        <name>Mg(2+)</name>
        <dbReference type="ChEBI" id="CHEBI:18420"/>
        <label>1</label>
        <note>catalytic</note>
    </ligand>
</feature>
<keyword evidence="6" id="KW-0378">Hydrolase</keyword>
<evidence type="ECO:0000256" key="3">
    <source>
        <dbReference type="ARBA" id="ARBA00022723"/>
    </source>
</evidence>
<dbReference type="EMBL" id="QGDL01000021">
    <property type="protein sequence ID" value="PWJ20754.1"/>
    <property type="molecule type" value="Genomic_DNA"/>
</dbReference>
<evidence type="ECO:0000313" key="8">
    <source>
        <dbReference type="Proteomes" id="UP000245845"/>
    </source>
</evidence>
<keyword evidence="4 5" id="KW-0460">Magnesium</keyword>
<dbReference type="InterPro" id="IPR000760">
    <property type="entry name" value="Inositol_monophosphatase-like"/>
</dbReference>
<evidence type="ECO:0000256" key="2">
    <source>
        <dbReference type="ARBA" id="ARBA00001946"/>
    </source>
</evidence>
<sequence>MLYEEITKCVKQAGGMMKNASAAETDIYNKEGFSNFVTEYDKKVQDFLVQEMKKLIPEAAFLAEENGVQQSMGEGYCFIIDPIDGTTNFIFDYKNSCVSLGLAKNKEMVFAAVYNPYTEELYTAEKGKGAFKNGKKIASTSKGLVDSIAAFGCARYNSDDTDRIFDFAKSLYLNSLGVRNGGSSAIDLCRVASGSNGIYTELLLQPWDYAAASLIISEAGGRISQVDGKEITLDKPCSILAGGQLCWKEALELWCRF</sequence>
<dbReference type="PROSITE" id="PS00630">
    <property type="entry name" value="IMP_2"/>
    <property type="match status" value="1"/>
</dbReference>
<protein>
    <recommendedName>
        <fullName evidence="6">Inositol-1-monophosphatase</fullName>
        <ecNumber evidence="6">3.1.3.25</ecNumber>
    </recommendedName>
</protein>
<dbReference type="CDD" id="cd01639">
    <property type="entry name" value="IMPase"/>
    <property type="match status" value="1"/>
</dbReference>
<accession>A0A2Y9CAT1</accession>
<dbReference type="PANTHER" id="PTHR20854">
    <property type="entry name" value="INOSITOL MONOPHOSPHATASE"/>
    <property type="match status" value="1"/>
</dbReference>
<reference evidence="7 8" key="1">
    <citation type="submission" date="2018-05" db="EMBL/GenBank/DDBJ databases">
        <title>The Hungate 1000. A catalogue of reference genomes from the rumen microbiome.</title>
        <authorList>
            <person name="Kelly W."/>
        </authorList>
    </citation>
    <scope>NUCLEOTIDE SEQUENCE [LARGE SCALE GENOMIC DNA]</scope>
    <source>
        <strain evidence="7 8">NLAE-zl-C242</strain>
    </source>
</reference>
<dbReference type="InterPro" id="IPR020550">
    <property type="entry name" value="Inositol_monophosphatase_CS"/>
</dbReference>
<dbReference type="GO" id="GO:0006020">
    <property type="term" value="P:inositol metabolic process"/>
    <property type="evidence" value="ECO:0007669"/>
    <property type="project" value="TreeGrafter"/>
</dbReference>
<dbReference type="GO" id="GO:0008934">
    <property type="term" value="F:inositol monophosphate 1-phosphatase activity"/>
    <property type="evidence" value="ECO:0007669"/>
    <property type="project" value="InterPro"/>
</dbReference>
<keyword evidence="8" id="KW-1185">Reference proteome</keyword>
<dbReference type="PRINTS" id="PR00377">
    <property type="entry name" value="IMPHPHTASES"/>
</dbReference>
<gene>
    <name evidence="7" type="ORF">A8806_12170</name>
</gene>
<feature type="binding site" evidence="5">
    <location>
        <position position="84"/>
    </location>
    <ligand>
        <name>Mg(2+)</name>
        <dbReference type="ChEBI" id="CHEBI:18420"/>
        <label>1</label>
        <note>catalytic</note>
    </ligand>
</feature>
<dbReference type="OrthoDB" id="9772456at2"/>
<dbReference type="GO" id="GO:0007165">
    <property type="term" value="P:signal transduction"/>
    <property type="evidence" value="ECO:0007669"/>
    <property type="project" value="TreeGrafter"/>
</dbReference>
<evidence type="ECO:0000313" key="7">
    <source>
        <dbReference type="EMBL" id="PWJ20754.1"/>
    </source>
</evidence>
<dbReference type="Gene3D" id="3.40.190.80">
    <property type="match status" value="1"/>
</dbReference>
<comment type="similarity">
    <text evidence="6">Belongs to the inositol monophosphatase superfamily.</text>
</comment>
<dbReference type="Gene3D" id="3.30.540.10">
    <property type="entry name" value="Fructose-1,6-Bisphosphatase, subunit A, domain 1"/>
    <property type="match status" value="1"/>
</dbReference>
<evidence type="ECO:0000256" key="6">
    <source>
        <dbReference type="RuleBase" id="RU364068"/>
    </source>
</evidence>
<dbReference type="SUPFAM" id="SSF56655">
    <property type="entry name" value="Carbohydrate phosphatase"/>
    <property type="match status" value="1"/>
</dbReference>
<feature type="binding site" evidence="5">
    <location>
        <position position="64"/>
    </location>
    <ligand>
        <name>Mg(2+)</name>
        <dbReference type="ChEBI" id="CHEBI:18420"/>
        <label>1</label>
        <note>catalytic</note>
    </ligand>
</feature>
<dbReference type="EC" id="3.1.3.25" evidence="6"/>
<evidence type="ECO:0000256" key="1">
    <source>
        <dbReference type="ARBA" id="ARBA00001033"/>
    </source>
</evidence>
<keyword evidence="3 5" id="KW-0479">Metal-binding</keyword>
<feature type="binding site" evidence="5">
    <location>
        <position position="83"/>
    </location>
    <ligand>
        <name>Mg(2+)</name>
        <dbReference type="ChEBI" id="CHEBI:18420"/>
        <label>1</label>
        <note>catalytic</note>
    </ligand>
</feature>
<proteinExistence type="inferred from homology"/>
<organism evidence="7 8">
    <name type="scientific">Faecalicatena orotica</name>
    <dbReference type="NCBI Taxonomy" id="1544"/>
    <lineage>
        <taxon>Bacteria</taxon>
        <taxon>Bacillati</taxon>
        <taxon>Bacillota</taxon>
        <taxon>Clostridia</taxon>
        <taxon>Lachnospirales</taxon>
        <taxon>Lachnospiraceae</taxon>
        <taxon>Faecalicatena</taxon>
    </lineage>
</organism>
<comment type="caution">
    <text evidence="7">The sequence shown here is derived from an EMBL/GenBank/DDBJ whole genome shotgun (WGS) entry which is preliminary data.</text>
</comment>
<dbReference type="Pfam" id="PF00459">
    <property type="entry name" value="Inositol_P"/>
    <property type="match status" value="1"/>
</dbReference>
<dbReference type="AlphaFoldDB" id="A0A2Y9CAT1"/>